<reference evidence="2 3" key="1">
    <citation type="journal article" date="2019" name="Sci. Rep.">
        <title>Orb-weaving spider Araneus ventricosus genome elucidates the spidroin gene catalogue.</title>
        <authorList>
            <person name="Kono N."/>
            <person name="Nakamura H."/>
            <person name="Ohtoshi R."/>
            <person name="Moran D.A.P."/>
            <person name="Shinohara A."/>
            <person name="Yoshida Y."/>
            <person name="Fujiwara M."/>
            <person name="Mori M."/>
            <person name="Tomita M."/>
            <person name="Arakawa K."/>
        </authorList>
    </citation>
    <scope>NUCLEOTIDE SEQUENCE [LARGE SCALE GENOMIC DNA]</scope>
</reference>
<proteinExistence type="predicted"/>
<name>A0A4Y2J8U1_ARAVE</name>
<keyword evidence="3" id="KW-1185">Reference proteome</keyword>
<gene>
    <name evidence="2" type="ORF">AVEN_33353_1</name>
</gene>
<evidence type="ECO:0000313" key="2">
    <source>
        <dbReference type="EMBL" id="GBM85636.1"/>
    </source>
</evidence>
<comment type="caution">
    <text evidence="2">The sequence shown here is derived from an EMBL/GenBank/DDBJ whole genome shotgun (WGS) entry which is preliminary data.</text>
</comment>
<sequence>MSSAERSLHSPRADDVVTANPQNLVCSRLKTAVGWWKDLRFVGVALRFGFPIPLKICRICMPGNGPYASFGFESIEKQLWRNKQSDRPIRDSEIKAVLSQLFKTDQWLPPERSRAGGCDVTCIKSVMICISLVMFAPSFEATQGCFLSELVILNCDQMTAHLLSGHTEIWHLTPTNLTCTRPVYTCEPNGSRTVRRNHFHSEPATNQENSANPP</sequence>
<evidence type="ECO:0000256" key="1">
    <source>
        <dbReference type="SAM" id="MobiDB-lite"/>
    </source>
</evidence>
<accession>A0A4Y2J8U1</accession>
<organism evidence="2 3">
    <name type="scientific">Araneus ventricosus</name>
    <name type="common">Orbweaver spider</name>
    <name type="synonym">Epeira ventricosa</name>
    <dbReference type="NCBI Taxonomy" id="182803"/>
    <lineage>
        <taxon>Eukaryota</taxon>
        <taxon>Metazoa</taxon>
        <taxon>Ecdysozoa</taxon>
        <taxon>Arthropoda</taxon>
        <taxon>Chelicerata</taxon>
        <taxon>Arachnida</taxon>
        <taxon>Araneae</taxon>
        <taxon>Araneomorphae</taxon>
        <taxon>Entelegynae</taxon>
        <taxon>Araneoidea</taxon>
        <taxon>Araneidae</taxon>
        <taxon>Araneus</taxon>
    </lineage>
</organism>
<dbReference type="EMBL" id="BGPR01003251">
    <property type="protein sequence ID" value="GBM85636.1"/>
    <property type="molecule type" value="Genomic_DNA"/>
</dbReference>
<feature type="compositionally biased region" description="Polar residues" evidence="1">
    <location>
        <begin position="203"/>
        <end position="214"/>
    </location>
</feature>
<feature type="region of interest" description="Disordered" evidence="1">
    <location>
        <begin position="190"/>
        <end position="214"/>
    </location>
</feature>
<dbReference type="AlphaFoldDB" id="A0A4Y2J8U1"/>
<protein>
    <submittedName>
        <fullName evidence="2">Uncharacterized protein</fullName>
    </submittedName>
</protein>
<evidence type="ECO:0000313" key="3">
    <source>
        <dbReference type="Proteomes" id="UP000499080"/>
    </source>
</evidence>
<dbReference type="Proteomes" id="UP000499080">
    <property type="component" value="Unassembled WGS sequence"/>
</dbReference>